<organism evidence="3 4">
    <name type="scientific">Natronorubrum sulfidifaciens JCM 14089</name>
    <dbReference type="NCBI Taxonomy" id="1230460"/>
    <lineage>
        <taxon>Archaea</taxon>
        <taxon>Methanobacteriati</taxon>
        <taxon>Methanobacteriota</taxon>
        <taxon>Stenosarchaea group</taxon>
        <taxon>Halobacteria</taxon>
        <taxon>Halobacteriales</taxon>
        <taxon>Natrialbaceae</taxon>
        <taxon>Natronorubrum</taxon>
    </lineage>
</organism>
<gene>
    <name evidence="3" type="ORF">C495_10364</name>
</gene>
<comment type="caution">
    <text evidence="3">The sequence shown here is derived from an EMBL/GenBank/DDBJ whole genome shotgun (WGS) entry which is preliminary data.</text>
</comment>
<feature type="transmembrane region" description="Helical" evidence="2">
    <location>
        <begin position="166"/>
        <end position="184"/>
    </location>
</feature>
<evidence type="ECO:0000313" key="4">
    <source>
        <dbReference type="Proteomes" id="UP000011661"/>
    </source>
</evidence>
<sequence length="307" mass="33115">MATHDRQPEPAPTVADPDLAFKAGFGFYLGVLVAGLTAIVGVLTDAATATILATAPSTLTAVLLLVFIFGHRLRGLPERIGQSRRRRLVCYLPAVAFAGVFVVPAVTSLESTARLGTLAIALSLLSGAVAVGVSRMARNRYVAAMTPDESVTTWTYHHAGYRTSEWVVTGGMALLVVAGLALVWNGSWIGLLWAGYGLVFVLSSRFGWFDTWYDIDPSGRWGAPSIHAHVAGLVLEQSFATKLIPWAAITDVSLTDDELVLERRWLDIRCDRAAIDDPEAVLDGIKRARDGREPSTDARVARTDNTK</sequence>
<keyword evidence="2" id="KW-0812">Transmembrane</keyword>
<keyword evidence="2" id="KW-1133">Transmembrane helix</keyword>
<keyword evidence="4" id="KW-1185">Reference proteome</keyword>
<feature type="transmembrane region" description="Helical" evidence="2">
    <location>
        <begin position="25"/>
        <end position="43"/>
    </location>
</feature>
<dbReference type="Proteomes" id="UP000011661">
    <property type="component" value="Unassembled WGS sequence"/>
</dbReference>
<dbReference type="STRING" id="1230460.C495_10364"/>
<dbReference type="RefSeq" id="WP_008162598.1">
    <property type="nucleotide sequence ID" value="NZ_AOHX01000039.1"/>
</dbReference>
<accession>L9W7I7</accession>
<protein>
    <submittedName>
        <fullName evidence="3">Uncharacterized protein</fullName>
    </submittedName>
</protein>
<dbReference type="EMBL" id="AOHX01000039">
    <property type="protein sequence ID" value="ELY44298.1"/>
    <property type="molecule type" value="Genomic_DNA"/>
</dbReference>
<dbReference type="eggNOG" id="arCOG09071">
    <property type="taxonomic scope" value="Archaea"/>
</dbReference>
<proteinExistence type="predicted"/>
<dbReference type="OrthoDB" id="170058at2157"/>
<feature type="transmembrane region" description="Helical" evidence="2">
    <location>
        <begin position="113"/>
        <end position="133"/>
    </location>
</feature>
<keyword evidence="2" id="KW-0472">Membrane</keyword>
<feature type="region of interest" description="Disordered" evidence="1">
    <location>
        <begin position="286"/>
        <end position="307"/>
    </location>
</feature>
<name>L9W7I7_9EURY</name>
<feature type="transmembrane region" description="Helical" evidence="2">
    <location>
        <begin position="88"/>
        <end position="107"/>
    </location>
</feature>
<dbReference type="AlphaFoldDB" id="L9W7I7"/>
<evidence type="ECO:0000313" key="3">
    <source>
        <dbReference type="EMBL" id="ELY44298.1"/>
    </source>
</evidence>
<evidence type="ECO:0000256" key="1">
    <source>
        <dbReference type="SAM" id="MobiDB-lite"/>
    </source>
</evidence>
<evidence type="ECO:0000256" key="2">
    <source>
        <dbReference type="SAM" id="Phobius"/>
    </source>
</evidence>
<feature type="transmembrane region" description="Helical" evidence="2">
    <location>
        <begin position="190"/>
        <end position="208"/>
    </location>
</feature>
<dbReference type="PATRIC" id="fig|1230460.4.peg.2104"/>
<feature type="transmembrane region" description="Helical" evidence="2">
    <location>
        <begin position="49"/>
        <end position="68"/>
    </location>
</feature>
<reference evidence="3 4" key="1">
    <citation type="journal article" date="2014" name="PLoS Genet.">
        <title>Phylogenetically driven sequencing of extremely halophilic archaea reveals strategies for static and dynamic osmo-response.</title>
        <authorList>
            <person name="Becker E.A."/>
            <person name="Seitzer P.M."/>
            <person name="Tritt A."/>
            <person name="Larsen D."/>
            <person name="Krusor M."/>
            <person name="Yao A.I."/>
            <person name="Wu D."/>
            <person name="Madern D."/>
            <person name="Eisen J.A."/>
            <person name="Darling A.E."/>
            <person name="Facciotti M.T."/>
        </authorList>
    </citation>
    <scope>NUCLEOTIDE SEQUENCE [LARGE SCALE GENOMIC DNA]</scope>
    <source>
        <strain evidence="3 4">JCM 14089</strain>
    </source>
</reference>